<comment type="caution">
    <text evidence="2">The sequence shown here is derived from an EMBL/GenBank/DDBJ whole genome shotgun (WGS) entry which is preliminary data.</text>
</comment>
<keyword evidence="1" id="KW-0812">Transmembrane</keyword>
<evidence type="ECO:0000313" key="3">
    <source>
        <dbReference type="Proteomes" id="UP000216352"/>
    </source>
</evidence>
<evidence type="ECO:0000313" key="2">
    <source>
        <dbReference type="EMBL" id="OZG62348.1"/>
    </source>
</evidence>
<dbReference type="RefSeq" id="WP_072723844.1">
    <property type="nucleotide sequence ID" value="NZ_CP062948.1"/>
</dbReference>
<organism evidence="2 3">
    <name type="scientific">Bifidobacterium lemurum</name>
    <dbReference type="NCBI Taxonomy" id="1603886"/>
    <lineage>
        <taxon>Bacteria</taxon>
        <taxon>Bacillati</taxon>
        <taxon>Actinomycetota</taxon>
        <taxon>Actinomycetes</taxon>
        <taxon>Bifidobacteriales</taxon>
        <taxon>Bifidobacteriaceae</taxon>
        <taxon>Bifidobacterium</taxon>
    </lineage>
</organism>
<feature type="transmembrane region" description="Helical" evidence="1">
    <location>
        <begin position="80"/>
        <end position="113"/>
    </location>
</feature>
<reference evidence="2 3" key="1">
    <citation type="journal article" date="2017" name="BMC Genomics">
        <title>Comparative genomic and phylogenomic analyses of the Bifidobacteriaceae family.</title>
        <authorList>
            <person name="Lugli G.A."/>
            <person name="Milani C."/>
            <person name="Turroni F."/>
            <person name="Duranti S."/>
            <person name="Mancabelli L."/>
            <person name="Mangifesta M."/>
            <person name="Ferrario C."/>
            <person name="Modesto M."/>
            <person name="Mattarelli P."/>
            <person name="Jiri K."/>
            <person name="van Sinderen D."/>
            <person name="Ventura M."/>
        </authorList>
    </citation>
    <scope>NUCLEOTIDE SEQUENCE [LARGE SCALE GENOMIC DNA]</scope>
    <source>
        <strain evidence="2 3">DSM 28807</strain>
    </source>
</reference>
<keyword evidence="3" id="KW-1185">Reference proteome</keyword>
<dbReference type="Proteomes" id="UP000216352">
    <property type="component" value="Unassembled WGS sequence"/>
</dbReference>
<evidence type="ECO:0000256" key="1">
    <source>
        <dbReference type="SAM" id="Phobius"/>
    </source>
</evidence>
<dbReference type="InterPro" id="IPR036890">
    <property type="entry name" value="HATPase_C_sf"/>
</dbReference>
<accession>A0A261FTC9</accession>
<protein>
    <submittedName>
        <fullName evidence="2">Two-component sensor protein</fullName>
    </submittedName>
</protein>
<sequence>MNIVKRIHHPVQWAIVLGVELVCIAEWCARPSAQWPAIVLSAAQCVLIALAPIRPRVVFVIALVCDASMTMLYTDTAATPIYALVTVIGFLAYQTNNATTFAALCAASIAQLLETAAGGASGGRALVAFLVTFVFAALLGSALRWREQFVANQHAAQVASIRLRDSEKAIRAANEIHSAVTNQMSSIARIAQRQIRLGLDGDQQPWAMINDAATEALSNTHRAIEYLRQVDGDTTSEKDPSYEDLVKGITRMLEEDGGNLRALGFSGSVTTQTDTPVKLSADKQHLILTLLHEIHTNIVRHAPHGCHYELSVLLTRQGVEVTQINPLAAHESATDLPVGRYGLHGLQQDFSAYGGTLSAECEGDMWVVFAFLPADGEEIS</sequence>
<dbReference type="EMBL" id="MWWX01000005">
    <property type="protein sequence ID" value="OZG62348.1"/>
    <property type="molecule type" value="Genomic_DNA"/>
</dbReference>
<keyword evidence="1" id="KW-0472">Membrane</keyword>
<name>A0A261FTC9_9BIFI</name>
<dbReference type="STRING" id="1603886.GCA_001895165_00301"/>
<dbReference type="Gene3D" id="3.30.565.10">
    <property type="entry name" value="Histidine kinase-like ATPase, C-terminal domain"/>
    <property type="match status" value="1"/>
</dbReference>
<gene>
    <name evidence="2" type="ORF">BLEM_0894</name>
</gene>
<feature type="transmembrane region" description="Helical" evidence="1">
    <location>
        <begin position="125"/>
        <end position="145"/>
    </location>
</feature>
<keyword evidence="1" id="KW-1133">Transmembrane helix</keyword>
<dbReference type="AlphaFoldDB" id="A0A261FTC9"/>
<proteinExistence type="predicted"/>